<protein>
    <recommendedName>
        <fullName evidence="4">HEAT repeat domain-containing protein</fullName>
    </recommendedName>
</protein>
<evidence type="ECO:0000313" key="2">
    <source>
        <dbReference type="EMBL" id="MDR5874417.1"/>
    </source>
</evidence>
<keyword evidence="1" id="KW-0812">Transmembrane</keyword>
<accession>A0ABU1GA94</accession>
<dbReference type="Proteomes" id="UP001269267">
    <property type="component" value="Unassembled WGS sequence"/>
</dbReference>
<dbReference type="EMBL" id="JARWAI010000003">
    <property type="protein sequence ID" value="MDR5874417.1"/>
    <property type="molecule type" value="Genomic_DNA"/>
</dbReference>
<gene>
    <name evidence="2" type="ORF">QC815_05710</name>
</gene>
<name>A0ABU1GA94_9GAMM</name>
<evidence type="ECO:0000256" key="1">
    <source>
        <dbReference type="SAM" id="Phobius"/>
    </source>
</evidence>
<feature type="transmembrane region" description="Helical" evidence="1">
    <location>
        <begin position="65"/>
        <end position="92"/>
    </location>
</feature>
<evidence type="ECO:0008006" key="4">
    <source>
        <dbReference type="Google" id="ProtNLM"/>
    </source>
</evidence>
<dbReference type="InterPro" id="IPR016024">
    <property type="entry name" value="ARM-type_fold"/>
</dbReference>
<proteinExistence type="predicted"/>
<keyword evidence="1" id="KW-0472">Membrane</keyword>
<dbReference type="RefSeq" id="WP_230445381.1">
    <property type="nucleotide sequence ID" value="NZ_JARWAI010000003.1"/>
</dbReference>
<comment type="caution">
    <text evidence="2">The sequence shown here is derived from an EMBL/GenBank/DDBJ whole genome shotgun (WGS) entry which is preliminary data.</text>
</comment>
<evidence type="ECO:0000313" key="3">
    <source>
        <dbReference type="Proteomes" id="UP001269267"/>
    </source>
</evidence>
<keyword evidence="1" id="KW-1133">Transmembrane helix</keyword>
<keyword evidence="3" id="KW-1185">Reference proteome</keyword>
<sequence length="329" mass="36445">MLLRSLPWLVSGAAAEAFAVHWLMTTTAGPSIEIFLLHAGGALLMAEGIRNSLPAGYQRPASGSIALLFLLLFLLPGIGLLGLALAVVPALYQATPKRGLHWQGLDLPTLPYQPLTPPDPDTLAMREGLSSVLSYSENPMLRQEAVLASRHLPRRQAVGLLRLGLADPIDDVRLMAYSMLSGIERDVDARIQLLTQHVEHNGDPYGHAAEALATLYWEYDYLALAQGSSAGFFLAHALRYIDQAIDHANQPHRQLLRGRIYLALKDHHGADAAFRQCAALGMDNDDLMPYLAEQAFMSRRFSMLHAQLARLRPTTQQHPMLHPLMEYWR</sequence>
<organism evidence="2 3">
    <name type="scientific">Vreelandella gomseomensis</name>
    <dbReference type="NCBI Taxonomy" id="370766"/>
    <lineage>
        <taxon>Bacteria</taxon>
        <taxon>Pseudomonadati</taxon>
        <taxon>Pseudomonadota</taxon>
        <taxon>Gammaproteobacteria</taxon>
        <taxon>Oceanospirillales</taxon>
        <taxon>Halomonadaceae</taxon>
        <taxon>Vreelandella</taxon>
    </lineage>
</organism>
<dbReference type="SUPFAM" id="SSF48371">
    <property type="entry name" value="ARM repeat"/>
    <property type="match status" value="1"/>
</dbReference>
<reference evidence="2 3" key="1">
    <citation type="submission" date="2023-04" db="EMBL/GenBank/DDBJ databases">
        <title>A long-awaited taxogenomic arrangement of the family Halomonadaceae.</title>
        <authorList>
            <person name="De La Haba R."/>
            <person name="Chuvochina M."/>
            <person name="Wittouck S."/>
            <person name="Arahal D.R."/>
            <person name="Sanchez-Porro C."/>
            <person name="Hugenholtz P."/>
            <person name="Ventosa A."/>
        </authorList>
    </citation>
    <scope>NUCLEOTIDE SEQUENCE [LARGE SCALE GENOMIC DNA]</scope>
    <source>
        <strain evidence="2 3">DSM 18042</strain>
    </source>
</reference>